<evidence type="ECO:0000313" key="1">
    <source>
        <dbReference type="EMBL" id="KGM91712.1"/>
    </source>
</evidence>
<gene>
    <name evidence="1" type="ORF">PADG_12170</name>
</gene>
<accession>A0A0A0HSW1</accession>
<dbReference type="PANTHER" id="PTHR40257:SF1">
    <property type="entry name" value="DUF1330 DOMAIN-CONTAINING PROTEIN"/>
    <property type="match status" value="1"/>
</dbReference>
<dbReference type="VEuPathDB" id="FungiDB:PADG_12170"/>
<dbReference type="RefSeq" id="XP_010762304.1">
    <property type="nucleotide sequence ID" value="XM_010764002.1"/>
</dbReference>
<sequence>MPLLTLHLLTLSTNTNPKTFIEELKKSPGVEVIVCSRPRHVVVRSHILDGNPLQTTNWDLLILLRSPRNAIPSHLRESYVKSEYSIQAGIPSKLLSTFADRDAKLKCEASSIPTTGALDIARGKASSQSLELSPDLLKFMDELLKTHDKPVTMLNLLHFHQCGKQEYFKYGQGFVKVASKIGGDAKLVGNVVHPAADQCDSRGNPDRPEEDWWNEISIVHYPSIRHFCDMLASEEYQEINTKHRLNALKDTFLLCTTEFDVEEGGIPAKL</sequence>
<dbReference type="InterPro" id="IPR011008">
    <property type="entry name" value="Dimeric_a/b-barrel"/>
</dbReference>
<dbReference type="Proteomes" id="UP000001628">
    <property type="component" value="Unassembled WGS sequence"/>
</dbReference>
<protein>
    <recommendedName>
        <fullName evidence="3">DUF1330 domain-containing protein</fullName>
    </recommendedName>
</protein>
<evidence type="ECO:0008006" key="3">
    <source>
        <dbReference type="Google" id="ProtNLM"/>
    </source>
</evidence>
<name>A0A0A0HSW1_PARBD</name>
<dbReference type="KEGG" id="pbn:PADG_12170"/>
<dbReference type="eggNOG" id="ENOG502RYGD">
    <property type="taxonomic scope" value="Eukaryota"/>
</dbReference>
<dbReference type="InParanoid" id="A0A0A0HSW1"/>
<dbReference type="OMA" id="ARNIHWD"/>
<dbReference type="GeneID" id="22588067"/>
<dbReference type="PANTHER" id="PTHR40257">
    <property type="match status" value="1"/>
</dbReference>
<dbReference type="SUPFAM" id="SSF54909">
    <property type="entry name" value="Dimeric alpha+beta barrel"/>
    <property type="match status" value="1"/>
</dbReference>
<dbReference type="AlphaFoldDB" id="A0A0A0HSW1"/>
<dbReference type="Gene3D" id="3.30.70.100">
    <property type="match status" value="1"/>
</dbReference>
<organism evidence="1 2">
    <name type="scientific">Paracoccidioides brasiliensis (strain Pb18)</name>
    <dbReference type="NCBI Taxonomy" id="502780"/>
    <lineage>
        <taxon>Eukaryota</taxon>
        <taxon>Fungi</taxon>
        <taxon>Dikarya</taxon>
        <taxon>Ascomycota</taxon>
        <taxon>Pezizomycotina</taxon>
        <taxon>Eurotiomycetes</taxon>
        <taxon>Eurotiomycetidae</taxon>
        <taxon>Onygenales</taxon>
        <taxon>Ajellomycetaceae</taxon>
        <taxon>Paracoccidioides</taxon>
    </lineage>
</organism>
<keyword evidence="2" id="KW-1185">Reference proteome</keyword>
<dbReference type="HOGENOM" id="CLU_085773_0_0_1"/>
<dbReference type="EMBL" id="KN275965">
    <property type="protein sequence ID" value="KGM91712.1"/>
    <property type="molecule type" value="Genomic_DNA"/>
</dbReference>
<proteinExistence type="predicted"/>
<dbReference type="OrthoDB" id="265717at2759"/>
<evidence type="ECO:0000313" key="2">
    <source>
        <dbReference type="Proteomes" id="UP000001628"/>
    </source>
</evidence>
<reference evidence="1 2" key="1">
    <citation type="journal article" date="2011" name="PLoS Genet.">
        <title>Comparative genomic analysis of human fungal pathogens causing paracoccidioidomycosis.</title>
        <authorList>
            <person name="Desjardins C.A."/>
            <person name="Champion M.D."/>
            <person name="Holder J.W."/>
            <person name="Muszewska A."/>
            <person name="Goldberg J."/>
            <person name="Bailao A.M."/>
            <person name="Brigido M.M."/>
            <person name="Ferreira M.E."/>
            <person name="Garcia A.M."/>
            <person name="Grynberg M."/>
            <person name="Gujja S."/>
            <person name="Heiman D.I."/>
            <person name="Henn M.R."/>
            <person name="Kodira C.D."/>
            <person name="Leon-Narvaez H."/>
            <person name="Longo L.V."/>
            <person name="Ma L.J."/>
            <person name="Malavazi I."/>
            <person name="Matsuo A.L."/>
            <person name="Morais F.V."/>
            <person name="Pereira M."/>
            <person name="Rodriguez-Brito S."/>
            <person name="Sakthikumar S."/>
            <person name="Salem-Izacc S.M."/>
            <person name="Sykes S.M."/>
            <person name="Teixeira M.M."/>
            <person name="Vallejo M.C."/>
            <person name="Walter M.E."/>
            <person name="Yandava C."/>
            <person name="Young S."/>
            <person name="Zeng Q."/>
            <person name="Zucker J."/>
            <person name="Felipe M.S."/>
            <person name="Goldman G.H."/>
            <person name="Haas B.J."/>
            <person name="McEwen J.G."/>
            <person name="Nino-Vega G."/>
            <person name="Puccia R."/>
            <person name="San-Blas G."/>
            <person name="Soares C.M."/>
            <person name="Birren B.W."/>
            <person name="Cuomo C.A."/>
        </authorList>
    </citation>
    <scope>NUCLEOTIDE SEQUENCE [LARGE SCALE GENOMIC DNA]</scope>
    <source>
        <strain evidence="1 2">Pb18</strain>
    </source>
</reference>